<gene>
    <name evidence="7" type="ORF">IFO71_06255</name>
</gene>
<name>A0AAW3ZLP4_9GAMM</name>
<dbReference type="InterPro" id="IPR050245">
    <property type="entry name" value="PrsA_foldase"/>
</dbReference>
<dbReference type="PANTHER" id="PTHR47245">
    <property type="entry name" value="PEPTIDYLPROLYL ISOMERASE"/>
    <property type="match status" value="1"/>
</dbReference>
<evidence type="ECO:0000256" key="1">
    <source>
        <dbReference type="ARBA" id="ARBA00000971"/>
    </source>
</evidence>
<evidence type="ECO:0000256" key="2">
    <source>
        <dbReference type="ARBA" id="ARBA00007656"/>
    </source>
</evidence>
<comment type="similarity">
    <text evidence="2">Belongs to the PpiC/parvulin rotamase family.</text>
</comment>
<proteinExistence type="inferred from homology"/>
<evidence type="ECO:0000256" key="4">
    <source>
        <dbReference type="ARBA" id="ARBA00023110"/>
    </source>
</evidence>
<dbReference type="PROSITE" id="PS51257">
    <property type="entry name" value="PROKAR_LIPOPROTEIN"/>
    <property type="match status" value="1"/>
</dbReference>
<dbReference type="PANTHER" id="PTHR47245:SF2">
    <property type="entry name" value="PEPTIDYL-PROLYL CIS-TRANS ISOMERASE HP_0175-RELATED"/>
    <property type="match status" value="1"/>
</dbReference>
<comment type="catalytic activity">
    <reaction evidence="1">
        <text>[protein]-peptidylproline (omega=180) = [protein]-peptidylproline (omega=0)</text>
        <dbReference type="Rhea" id="RHEA:16237"/>
        <dbReference type="Rhea" id="RHEA-COMP:10747"/>
        <dbReference type="Rhea" id="RHEA-COMP:10748"/>
        <dbReference type="ChEBI" id="CHEBI:83833"/>
        <dbReference type="ChEBI" id="CHEBI:83834"/>
        <dbReference type="EC" id="5.2.1.8"/>
    </reaction>
</comment>
<feature type="domain" description="PpiC" evidence="6">
    <location>
        <begin position="141"/>
        <end position="229"/>
    </location>
</feature>
<dbReference type="Pfam" id="PF13145">
    <property type="entry name" value="Rotamase_2"/>
    <property type="match status" value="1"/>
</dbReference>
<protein>
    <recommendedName>
        <fullName evidence="3">peptidylprolyl isomerase</fullName>
        <ecNumber evidence="3">5.2.1.8</ecNumber>
    </recommendedName>
</protein>
<evidence type="ECO:0000256" key="5">
    <source>
        <dbReference type="PROSITE-ProRule" id="PRU00278"/>
    </source>
</evidence>
<keyword evidence="4 5" id="KW-0697">Rotamase</keyword>
<keyword evidence="8" id="KW-1185">Reference proteome</keyword>
<evidence type="ECO:0000313" key="8">
    <source>
        <dbReference type="Proteomes" id="UP000613768"/>
    </source>
</evidence>
<evidence type="ECO:0000313" key="7">
    <source>
        <dbReference type="EMBL" id="MBD8525341.1"/>
    </source>
</evidence>
<reference evidence="7 8" key="1">
    <citation type="submission" date="2020-09" db="EMBL/GenBank/DDBJ databases">
        <title>Pseudoxanthomonas sp. CAU 1598 isolated from sand of Yaerae Beach.</title>
        <authorList>
            <person name="Kim W."/>
        </authorList>
    </citation>
    <scope>NUCLEOTIDE SEQUENCE [LARGE SCALE GENOMIC DNA]</scope>
    <source>
        <strain evidence="7 8">CAU 1598</strain>
    </source>
</reference>
<dbReference type="Proteomes" id="UP000613768">
    <property type="component" value="Unassembled WGS sequence"/>
</dbReference>
<dbReference type="GO" id="GO:0003755">
    <property type="term" value="F:peptidyl-prolyl cis-trans isomerase activity"/>
    <property type="evidence" value="ECO:0007669"/>
    <property type="project" value="UniProtKB-KW"/>
</dbReference>
<dbReference type="AlphaFoldDB" id="A0AAW3ZLP4"/>
<dbReference type="SUPFAM" id="SSF109998">
    <property type="entry name" value="Triger factor/SurA peptide-binding domain-like"/>
    <property type="match status" value="1"/>
</dbReference>
<dbReference type="InterPro" id="IPR000297">
    <property type="entry name" value="PPIase_PpiC"/>
</dbReference>
<dbReference type="EMBL" id="JACYTR010000008">
    <property type="protein sequence ID" value="MBD8525341.1"/>
    <property type="molecule type" value="Genomic_DNA"/>
</dbReference>
<dbReference type="PROSITE" id="PS50198">
    <property type="entry name" value="PPIC_PPIASE_2"/>
    <property type="match status" value="1"/>
</dbReference>
<keyword evidence="5 7" id="KW-0413">Isomerase</keyword>
<dbReference type="InterPro" id="IPR027304">
    <property type="entry name" value="Trigger_fact/SurA_dom_sf"/>
</dbReference>
<dbReference type="Gene3D" id="3.10.50.40">
    <property type="match status" value="1"/>
</dbReference>
<sequence length="273" mass="29677">MKVRLASPLILALLIGCSAERQTASSAQAILDVPDGAVIAVVNGTALTEPLLVTFARGRGLDPGIPEHRKQALDSLVENLLLAQDAVQKGLTERSDVQSELALVRLQQLAGRAVSEQRSAIDVSDEQIWQLYDQERERSGSIEWRAQHILYADQASAQRMLQEALAEGANFEALMSSAHDARHAKQLDWSNAAQLPAEMVETLKQLSPGQVAPVPVQTSFGFHVVRLVESRPFVPPPLESVKTGAKQQLVEKALKEYVESLRTKAQISTHAGG</sequence>
<accession>A0AAW3ZLP4</accession>
<evidence type="ECO:0000256" key="3">
    <source>
        <dbReference type="ARBA" id="ARBA00013194"/>
    </source>
</evidence>
<evidence type="ECO:0000259" key="6">
    <source>
        <dbReference type="PROSITE" id="PS50198"/>
    </source>
</evidence>
<dbReference type="InterPro" id="IPR046357">
    <property type="entry name" value="PPIase_dom_sf"/>
</dbReference>
<dbReference type="RefSeq" id="WP_192028682.1">
    <property type="nucleotide sequence ID" value="NZ_JACYTR010000008.1"/>
</dbReference>
<organism evidence="7 8">
    <name type="scientific">Pseudomarimonas arenosa</name>
    <dbReference type="NCBI Taxonomy" id="2774145"/>
    <lineage>
        <taxon>Bacteria</taxon>
        <taxon>Pseudomonadati</taxon>
        <taxon>Pseudomonadota</taxon>
        <taxon>Gammaproteobacteria</taxon>
        <taxon>Lysobacterales</taxon>
        <taxon>Lysobacteraceae</taxon>
        <taxon>Pseudomarimonas</taxon>
    </lineage>
</organism>
<dbReference type="SUPFAM" id="SSF54534">
    <property type="entry name" value="FKBP-like"/>
    <property type="match status" value="1"/>
</dbReference>
<dbReference type="EC" id="5.2.1.8" evidence="3"/>
<comment type="caution">
    <text evidence="7">The sequence shown here is derived from an EMBL/GenBank/DDBJ whole genome shotgun (WGS) entry which is preliminary data.</text>
</comment>
<dbReference type="Gene3D" id="1.10.8.1040">
    <property type="match status" value="1"/>
</dbReference>